<sequence length="85" mass="9534">MAKTTDVKKQKLSYVGLSVIECFEEAGLDDVYINEKIEEFSDLKNYASLHKALRILDDGNMARLAKKLEVSVDMLNATLAVLNKI</sequence>
<comment type="caution">
    <text evidence="1">The sequence shown here is derived from an EMBL/GenBank/DDBJ whole genome shotgun (WGS) entry which is preliminary data.</text>
</comment>
<dbReference type="Proteomes" id="UP000273105">
    <property type="component" value="Unassembled WGS sequence"/>
</dbReference>
<dbReference type="GeneID" id="67513413"/>
<organism evidence="1 3">
    <name type="scientific">Acinetobacter cumulans</name>
    <dbReference type="NCBI Taxonomy" id="2136182"/>
    <lineage>
        <taxon>Bacteria</taxon>
        <taxon>Pseudomonadati</taxon>
        <taxon>Pseudomonadota</taxon>
        <taxon>Gammaproteobacteria</taxon>
        <taxon>Moraxellales</taxon>
        <taxon>Moraxellaceae</taxon>
        <taxon>Acinetobacter</taxon>
    </lineage>
</organism>
<dbReference type="RefSeq" id="WP_121532423.1">
    <property type="nucleotide sequence ID" value="NZ_RCHD01000028.1"/>
</dbReference>
<protein>
    <submittedName>
        <fullName evidence="1">Uncharacterized protein</fullName>
    </submittedName>
</protein>
<evidence type="ECO:0000313" key="3">
    <source>
        <dbReference type="Proteomes" id="UP000267166"/>
    </source>
</evidence>
<dbReference type="Proteomes" id="UP000267166">
    <property type="component" value="Unassembled WGS sequence"/>
</dbReference>
<keyword evidence="4" id="KW-1185">Reference proteome</keyword>
<name>A0A498D6E7_9GAMM</name>
<evidence type="ECO:0000313" key="2">
    <source>
        <dbReference type="EMBL" id="RLL43541.1"/>
    </source>
</evidence>
<dbReference type="EMBL" id="RCHE01000024">
    <property type="protein sequence ID" value="RLL43541.1"/>
    <property type="molecule type" value="Genomic_DNA"/>
</dbReference>
<proteinExistence type="predicted"/>
<reference evidence="3 4" key="1">
    <citation type="submission" date="2018-09" db="EMBL/GenBank/DDBJ databases">
        <title>The draft genome of Acinetobacter sp. strains.</title>
        <authorList>
            <person name="Qin J."/>
            <person name="Feng Y."/>
            <person name="Zong Z."/>
        </authorList>
    </citation>
    <scope>NUCLEOTIDE SEQUENCE [LARGE SCALE GENOMIC DNA]</scope>
    <source>
        <strain evidence="2 4">WCHAc060001</strain>
        <strain evidence="1 3">WCHAc060003</strain>
    </source>
</reference>
<evidence type="ECO:0000313" key="1">
    <source>
        <dbReference type="EMBL" id="RLL33908.1"/>
    </source>
</evidence>
<dbReference type="EMBL" id="RCHD01000028">
    <property type="protein sequence ID" value="RLL33908.1"/>
    <property type="molecule type" value="Genomic_DNA"/>
</dbReference>
<accession>A0A498D6E7</accession>
<evidence type="ECO:0000313" key="4">
    <source>
        <dbReference type="Proteomes" id="UP000273105"/>
    </source>
</evidence>
<dbReference type="AlphaFoldDB" id="A0A498D6E7"/>
<gene>
    <name evidence="2" type="ORF">D9K79_10660</name>
    <name evidence="1" type="ORF">D9K80_11885</name>
</gene>